<protein>
    <submittedName>
        <fullName evidence="1">Uncharacterized protein</fullName>
    </submittedName>
</protein>
<dbReference type="Proteomes" id="UP000256562">
    <property type="component" value="Unassembled WGS sequence"/>
</dbReference>
<proteinExistence type="predicted"/>
<sequence>MLIKNKIYLSIIIVLFIIALILLSWPHFFEFEHNVRIFAIVIGLINLLTFIGVCVKTKPKE</sequence>
<comment type="caution">
    <text evidence="1">The sequence shown here is derived from an EMBL/GenBank/DDBJ whole genome shotgun (WGS) entry which is preliminary data.</text>
</comment>
<evidence type="ECO:0000313" key="2">
    <source>
        <dbReference type="Proteomes" id="UP000256562"/>
    </source>
</evidence>
<accession>A0A3E0IP49</accession>
<name>A0A3E0IP49_9STAP</name>
<reference evidence="1 2" key="1">
    <citation type="journal article" date="2018" name="Vet. Microbiol.">
        <title>Characterisation of Staphylococcus felis isolated from cats using whole genome sequencing.</title>
        <authorList>
            <person name="Worthing K."/>
            <person name="Pang S."/>
            <person name="Trott D.J."/>
            <person name="Abraham S."/>
            <person name="Coombs G.W."/>
            <person name="Jordan D."/>
            <person name="McIntyre L."/>
            <person name="Davies M.R."/>
            <person name="Norris J."/>
        </authorList>
    </citation>
    <scope>NUCLEOTIDE SEQUENCE [LARGE SCALE GENOMIC DNA]</scope>
    <source>
        <strain evidence="1 2">F9</strain>
    </source>
</reference>
<gene>
    <name evidence="1" type="ORF">DOS83_07405</name>
</gene>
<organism evidence="1 2">
    <name type="scientific">Staphylococcus felis</name>
    <dbReference type="NCBI Taxonomy" id="46127"/>
    <lineage>
        <taxon>Bacteria</taxon>
        <taxon>Bacillati</taxon>
        <taxon>Bacillota</taxon>
        <taxon>Bacilli</taxon>
        <taxon>Bacillales</taxon>
        <taxon>Staphylococcaceae</taxon>
        <taxon>Staphylococcus</taxon>
    </lineage>
</organism>
<dbReference type="EMBL" id="QKXQ01000345">
    <property type="protein sequence ID" value="REH94567.1"/>
    <property type="molecule type" value="Genomic_DNA"/>
</dbReference>
<dbReference type="AlphaFoldDB" id="A0A3E0IP49"/>
<evidence type="ECO:0000313" key="1">
    <source>
        <dbReference type="EMBL" id="REH94567.1"/>
    </source>
</evidence>